<dbReference type="GO" id="GO:0006412">
    <property type="term" value="P:translation"/>
    <property type="evidence" value="ECO:0007669"/>
    <property type="project" value="UniProtKB-KW"/>
</dbReference>
<evidence type="ECO:0000256" key="1">
    <source>
        <dbReference type="ARBA" id="ARBA00004496"/>
    </source>
</evidence>
<organism evidence="7">
    <name type="scientific">marine sediment metagenome</name>
    <dbReference type="NCBI Taxonomy" id="412755"/>
    <lineage>
        <taxon>unclassified sequences</taxon>
        <taxon>metagenomes</taxon>
        <taxon>ecological metagenomes</taxon>
    </lineage>
</organism>
<comment type="subcellular location">
    <subcellularLocation>
        <location evidence="1">Cytoplasm</location>
    </subcellularLocation>
</comment>
<name>X1ERD4_9ZZZZ</name>
<dbReference type="InterPro" id="IPR002661">
    <property type="entry name" value="Ribosome_recyc_fac"/>
</dbReference>
<dbReference type="Gene3D" id="3.30.1360.40">
    <property type="match status" value="1"/>
</dbReference>
<accession>X1ERD4</accession>
<feature type="coiled-coil region" evidence="5">
    <location>
        <begin position="145"/>
        <end position="172"/>
    </location>
</feature>
<evidence type="ECO:0000256" key="4">
    <source>
        <dbReference type="ARBA" id="ARBA00022917"/>
    </source>
</evidence>
<dbReference type="Pfam" id="PF01765">
    <property type="entry name" value="RRF"/>
    <property type="match status" value="1"/>
</dbReference>
<comment type="similarity">
    <text evidence="2">Belongs to the RRF family.</text>
</comment>
<dbReference type="FunFam" id="3.30.1360.40:FF:000001">
    <property type="entry name" value="Ribosome-recycling factor"/>
    <property type="match status" value="1"/>
</dbReference>
<evidence type="ECO:0000256" key="3">
    <source>
        <dbReference type="ARBA" id="ARBA00022490"/>
    </source>
</evidence>
<dbReference type="GO" id="GO:0043023">
    <property type="term" value="F:ribosomal large subunit binding"/>
    <property type="evidence" value="ECO:0007669"/>
    <property type="project" value="TreeGrafter"/>
</dbReference>
<dbReference type="InterPro" id="IPR036191">
    <property type="entry name" value="RRF_sf"/>
</dbReference>
<protein>
    <recommendedName>
        <fullName evidence="6">Ribosome recycling factor domain-containing protein</fullName>
    </recommendedName>
</protein>
<feature type="domain" description="Ribosome recycling factor" evidence="6">
    <location>
        <begin position="33"/>
        <end position="196"/>
    </location>
</feature>
<evidence type="ECO:0000313" key="7">
    <source>
        <dbReference type="EMBL" id="GAH22880.1"/>
    </source>
</evidence>
<comment type="caution">
    <text evidence="7">The sequence shown here is derived from an EMBL/GenBank/DDBJ whole genome shotgun (WGS) entry which is preliminary data.</text>
</comment>
<dbReference type="PANTHER" id="PTHR20982">
    <property type="entry name" value="RIBOSOME RECYCLING FACTOR"/>
    <property type="match status" value="1"/>
</dbReference>
<keyword evidence="5" id="KW-0175">Coiled coil</keyword>
<dbReference type="Gene3D" id="1.10.132.20">
    <property type="entry name" value="Ribosome-recycling factor"/>
    <property type="match status" value="1"/>
</dbReference>
<sequence length="198" mass="22584">MTLLVPWYAVKREMISRTLWNIEGKMQTSAEALRRELATIRTGHATPALIDHIKVDYAGVPTPLNQIAGISAPEARLIVIQPWDRGSIKSIEKAILKSDLALNPASNGSVIRLNIPPLTEERRQELTRVVRKKVEERRIVIRSLRREVVDDLKRLEKNKDISQDEHKRALDQLQKLTDSFIANAEQIGRDKEAELMEV</sequence>
<proteinExistence type="inferred from homology"/>
<gene>
    <name evidence="7" type="ORF">S03H2_01952</name>
</gene>
<dbReference type="FunFam" id="1.10.132.20:FF:000001">
    <property type="entry name" value="Ribosome-recycling factor"/>
    <property type="match status" value="1"/>
</dbReference>
<keyword evidence="3" id="KW-0963">Cytoplasm</keyword>
<reference evidence="7" key="1">
    <citation type="journal article" date="2014" name="Front. Microbiol.">
        <title>High frequency of phylogenetically diverse reductive dehalogenase-homologous genes in deep subseafloor sedimentary metagenomes.</title>
        <authorList>
            <person name="Kawai M."/>
            <person name="Futagami T."/>
            <person name="Toyoda A."/>
            <person name="Takaki Y."/>
            <person name="Nishi S."/>
            <person name="Hori S."/>
            <person name="Arai W."/>
            <person name="Tsubouchi T."/>
            <person name="Morono Y."/>
            <person name="Uchiyama I."/>
            <person name="Ito T."/>
            <person name="Fujiyama A."/>
            <person name="Inagaki F."/>
            <person name="Takami H."/>
        </authorList>
    </citation>
    <scope>NUCLEOTIDE SEQUENCE</scope>
    <source>
        <strain evidence="7">Expedition CK06-06</strain>
    </source>
</reference>
<evidence type="ECO:0000256" key="2">
    <source>
        <dbReference type="ARBA" id="ARBA00005912"/>
    </source>
</evidence>
<dbReference type="SUPFAM" id="SSF55194">
    <property type="entry name" value="Ribosome recycling factor, RRF"/>
    <property type="match status" value="1"/>
</dbReference>
<keyword evidence="4" id="KW-0648">Protein biosynthesis</keyword>
<dbReference type="CDD" id="cd00520">
    <property type="entry name" value="RRF"/>
    <property type="match status" value="1"/>
</dbReference>
<dbReference type="PANTHER" id="PTHR20982:SF3">
    <property type="entry name" value="MITOCHONDRIAL RIBOSOME RECYCLING FACTOR PSEUDO 1"/>
    <property type="match status" value="1"/>
</dbReference>
<dbReference type="HAMAP" id="MF_00040">
    <property type="entry name" value="RRF"/>
    <property type="match status" value="1"/>
</dbReference>
<dbReference type="GO" id="GO:0005737">
    <property type="term" value="C:cytoplasm"/>
    <property type="evidence" value="ECO:0007669"/>
    <property type="project" value="UniProtKB-SubCell"/>
</dbReference>
<dbReference type="NCBIfam" id="TIGR00496">
    <property type="entry name" value="frr"/>
    <property type="match status" value="1"/>
</dbReference>
<evidence type="ECO:0000256" key="5">
    <source>
        <dbReference type="SAM" id="Coils"/>
    </source>
</evidence>
<dbReference type="InterPro" id="IPR023584">
    <property type="entry name" value="Ribosome_recyc_fac_dom"/>
</dbReference>
<dbReference type="EMBL" id="BARU01000613">
    <property type="protein sequence ID" value="GAH22880.1"/>
    <property type="molecule type" value="Genomic_DNA"/>
</dbReference>
<evidence type="ECO:0000259" key="6">
    <source>
        <dbReference type="Pfam" id="PF01765"/>
    </source>
</evidence>
<dbReference type="AlphaFoldDB" id="X1ERD4"/>